<dbReference type="CDD" id="cd03801">
    <property type="entry name" value="GT4_PimA-like"/>
    <property type="match status" value="1"/>
</dbReference>
<gene>
    <name evidence="2" type="ORF">ACFSQ0_11355</name>
</gene>
<accession>A0ABW5SFY0</accession>
<proteinExistence type="predicted"/>
<dbReference type="Gene3D" id="3.40.50.2000">
    <property type="entry name" value="Glycogen Phosphorylase B"/>
    <property type="match status" value="1"/>
</dbReference>
<dbReference type="InterPro" id="IPR001296">
    <property type="entry name" value="Glyco_trans_1"/>
</dbReference>
<keyword evidence="2" id="KW-0328">Glycosyltransferase</keyword>
<dbReference type="InterPro" id="IPR050194">
    <property type="entry name" value="Glycosyltransferase_grp1"/>
</dbReference>
<dbReference type="EMBL" id="JBHULZ010000041">
    <property type="protein sequence ID" value="MFD2698590.1"/>
    <property type="molecule type" value="Genomic_DNA"/>
</dbReference>
<dbReference type="GO" id="GO:0016757">
    <property type="term" value="F:glycosyltransferase activity"/>
    <property type="evidence" value="ECO:0007669"/>
    <property type="project" value="UniProtKB-KW"/>
</dbReference>
<keyword evidence="3" id="KW-1185">Reference proteome</keyword>
<protein>
    <submittedName>
        <fullName evidence="2">Glycosyltransferase family 4 protein</fullName>
        <ecNumber evidence="2">2.4.-.-</ecNumber>
    </submittedName>
</protein>
<dbReference type="Proteomes" id="UP001597357">
    <property type="component" value="Unassembled WGS sequence"/>
</dbReference>
<evidence type="ECO:0000313" key="3">
    <source>
        <dbReference type="Proteomes" id="UP001597357"/>
    </source>
</evidence>
<dbReference type="PANTHER" id="PTHR45947">
    <property type="entry name" value="SULFOQUINOVOSYL TRANSFERASE SQD2"/>
    <property type="match status" value="1"/>
</dbReference>
<dbReference type="SUPFAM" id="SSF53756">
    <property type="entry name" value="UDP-Glycosyltransferase/glycogen phosphorylase"/>
    <property type="match status" value="1"/>
</dbReference>
<dbReference type="RefSeq" id="WP_379048343.1">
    <property type="nucleotide sequence ID" value="NZ_JBHULZ010000041.1"/>
</dbReference>
<dbReference type="Pfam" id="PF00534">
    <property type="entry name" value="Glycos_transf_1"/>
    <property type="match status" value="1"/>
</dbReference>
<keyword evidence="2" id="KW-0808">Transferase</keyword>
<reference evidence="3" key="1">
    <citation type="journal article" date="2019" name="Int. J. Syst. Evol. Microbiol.">
        <title>The Global Catalogue of Microorganisms (GCM) 10K type strain sequencing project: providing services to taxonomists for standard genome sequencing and annotation.</title>
        <authorList>
            <consortium name="The Broad Institute Genomics Platform"/>
            <consortium name="The Broad Institute Genome Sequencing Center for Infectious Disease"/>
            <person name="Wu L."/>
            <person name="Ma J."/>
        </authorList>
    </citation>
    <scope>NUCLEOTIDE SEQUENCE [LARGE SCALE GENOMIC DNA]</scope>
    <source>
        <strain evidence="3">KCTC 42255</strain>
    </source>
</reference>
<sequence>MKLAIISHTRHYKTTSGEIVGWGPTVTEINHLIQDFEAIYHLAYLHAEDPPPSALPYSSEHIHFIPLSPRGGKSWSDKLGILKGIPETLGKVRRLVGDVDAIQFRAPTGMGVYLIPYLSGLKSPKVWFKYAGNWNQNQPPLGYALQRYWLKKQNRPVTINGAWPEQPAHCFTFENPCLTQAERKEGAAIIAQKSYAAPFRFCFVGRLEDEKGVQRILDAFADLPASAVAQIDFIGNGAKREQYEEQAKTQQLPARFHGFLQREAVFEYYKKAHFLLLPSDSEGFPKVIAEAMNYGCIPIVSDVSCIGQYVKPENGYKMESIDRLSLQKAIQQALTADTTKRIAQARACHTVAAHFTYDHYRQRIKDMLAQY</sequence>
<dbReference type="EC" id="2.4.-.-" evidence="2"/>
<dbReference type="PANTHER" id="PTHR45947:SF3">
    <property type="entry name" value="SULFOQUINOVOSYL TRANSFERASE SQD2"/>
    <property type="match status" value="1"/>
</dbReference>
<organism evidence="2 3">
    <name type="scientific">Mesonia sediminis</name>
    <dbReference type="NCBI Taxonomy" id="1703946"/>
    <lineage>
        <taxon>Bacteria</taxon>
        <taxon>Pseudomonadati</taxon>
        <taxon>Bacteroidota</taxon>
        <taxon>Flavobacteriia</taxon>
        <taxon>Flavobacteriales</taxon>
        <taxon>Flavobacteriaceae</taxon>
        <taxon>Mesonia</taxon>
    </lineage>
</organism>
<comment type="caution">
    <text evidence="2">The sequence shown here is derived from an EMBL/GenBank/DDBJ whole genome shotgun (WGS) entry which is preliminary data.</text>
</comment>
<evidence type="ECO:0000313" key="2">
    <source>
        <dbReference type="EMBL" id="MFD2698590.1"/>
    </source>
</evidence>
<name>A0ABW5SFY0_9FLAO</name>
<evidence type="ECO:0000259" key="1">
    <source>
        <dbReference type="Pfam" id="PF00534"/>
    </source>
</evidence>
<feature type="domain" description="Glycosyl transferase family 1" evidence="1">
    <location>
        <begin position="198"/>
        <end position="337"/>
    </location>
</feature>